<dbReference type="InterPro" id="IPR000073">
    <property type="entry name" value="AB_hydrolase_1"/>
</dbReference>
<dbReference type="Pfam" id="PF00561">
    <property type="entry name" value="Abhydrolase_1"/>
    <property type="match status" value="1"/>
</dbReference>
<keyword evidence="1 3" id="KW-0378">Hydrolase</keyword>
<comment type="caution">
    <text evidence="3">The sequence shown here is derived from an EMBL/GenBank/DDBJ whole genome shotgun (WGS) entry which is preliminary data.</text>
</comment>
<dbReference type="RefSeq" id="WP_253750720.1">
    <property type="nucleotide sequence ID" value="NZ_JAMZDZ010000001.1"/>
</dbReference>
<feature type="domain" description="AB hydrolase-1" evidence="2">
    <location>
        <begin position="21"/>
        <end position="149"/>
    </location>
</feature>
<reference evidence="4" key="1">
    <citation type="journal article" date="2019" name="Int. J. Syst. Evol. Microbiol.">
        <title>The Global Catalogue of Microorganisms (GCM) 10K type strain sequencing project: providing services to taxonomists for standard genome sequencing and annotation.</title>
        <authorList>
            <consortium name="The Broad Institute Genomics Platform"/>
            <consortium name="The Broad Institute Genome Sequencing Center for Infectious Disease"/>
            <person name="Wu L."/>
            <person name="Ma J."/>
        </authorList>
    </citation>
    <scope>NUCLEOTIDE SEQUENCE [LARGE SCALE GENOMIC DNA]</scope>
    <source>
        <strain evidence="4">CGMCC 4.7289</strain>
    </source>
</reference>
<dbReference type="SUPFAM" id="SSF53474">
    <property type="entry name" value="alpha/beta-Hydrolases"/>
    <property type="match status" value="1"/>
</dbReference>
<evidence type="ECO:0000313" key="3">
    <source>
        <dbReference type="EMBL" id="MFC4133633.1"/>
    </source>
</evidence>
<dbReference type="GO" id="GO:0016787">
    <property type="term" value="F:hydrolase activity"/>
    <property type="evidence" value="ECO:0007669"/>
    <property type="project" value="UniProtKB-KW"/>
</dbReference>
<accession>A0ABV8LSV4</accession>
<organism evidence="3 4">
    <name type="scientific">Hamadaea flava</name>
    <dbReference type="NCBI Taxonomy" id="1742688"/>
    <lineage>
        <taxon>Bacteria</taxon>
        <taxon>Bacillati</taxon>
        <taxon>Actinomycetota</taxon>
        <taxon>Actinomycetes</taxon>
        <taxon>Micromonosporales</taxon>
        <taxon>Micromonosporaceae</taxon>
        <taxon>Hamadaea</taxon>
    </lineage>
</organism>
<evidence type="ECO:0000256" key="1">
    <source>
        <dbReference type="ARBA" id="ARBA00022801"/>
    </source>
</evidence>
<dbReference type="InterPro" id="IPR029058">
    <property type="entry name" value="AB_hydrolase_fold"/>
</dbReference>
<protein>
    <submittedName>
        <fullName evidence="3">Alpha/beta fold hydrolase</fullName>
    </submittedName>
</protein>
<dbReference type="Gene3D" id="3.40.50.1820">
    <property type="entry name" value="alpha/beta hydrolase"/>
    <property type="match status" value="1"/>
</dbReference>
<gene>
    <name evidence="3" type="ORF">ACFOZ4_23740</name>
</gene>
<name>A0ABV8LSV4_9ACTN</name>
<evidence type="ECO:0000313" key="4">
    <source>
        <dbReference type="Proteomes" id="UP001595816"/>
    </source>
</evidence>
<dbReference type="PANTHER" id="PTHR43329">
    <property type="entry name" value="EPOXIDE HYDROLASE"/>
    <property type="match status" value="1"/>
</dbReference>
<evidence type="ECO:0000259" key="2">
    <source>
        <dbReference type="Pfam" id="PF00561"/>
    </source>
</evidence>
<proteinExistence type="predicted"/>
<dbReference type="Proteomes" id="UP001595816">
    <property type="component" value="Unassembled WGS sequence"/>
</dbReference>
<dbReference type="EMBL" id="JBHSAY010000013">
    <property type="protein sequence ID" value="MFC4133633.1"/>
    <property type="molecule type" value="Genomic_DNA"/>
</dbReference>
<sequence length="271" mass="29801">MKFDVRGMTFDADVDGPEDGPVVLLLHGFPQHKGEWDLVTPTLRDAGLRTVAFDQRGYAPGARPAAVEAYQISEIAADALAVLDKLGVGAAHVVGHDWGAAIGWYLAARHPERTRTLTALSVPHVAAFGRAIRHDDDQRERSSYMDFFRTPEAEDVLLEDDGLRIRAMFLGCPEGRIDRYVTPMLHRERLTGGLNWYRAMGHGDFGRLGPVAVPTTFLWSNGDLAIGRAAAEACVHHVTGEYAFVELDEVSHWIPDAVPERVAAEILKRAA</sequence>
<dbReference type="InterPro" id="IPR000639">
    <property type="entry name" value="Epox_hydrolase-like"/>
</dbReference>
<keyword evidence="4" id="KW-1185">Reference proteome</keyword>
<dbReference type="PRINTS" id="PR00412">
    <property type="entry name" value="EPOXHYDRLASE"/>
</dbReference>